<protein>
    <submittedName>
        <fullName evidence="1">Uncharacterized protein</fullName>
    </submittedName>
</protein>
<reference evidence="1" key="1">
    <citation type="submission" date="2019-04" db="EMBL/GenBank/DDBJ databases">
        <title>Microbes associate with the intestines of laboratory mice.</title>
        <authorList>
            <person name="Navarre W."/>
            <person name="Wong E."/>
            <person name="Huang K."/>
            <person name="Tropini C."/>
            <person name="Ng K."/>
            <person name="Yu B."/>
        </authorList>
    </citation>
    <scope>NUCLEOTIDE SEQUENCE</scope>
    <source>
        <strain evidence="1">NM73_A23</strain>
    </source>
</reference>
<sequence length="544" mass="60993">MMKAYNGEAEGDSMAVHASLVSKTDVQYCDGLGRPTYYVQNGVSPANRSIGALTEYDNAQRMTANWLGTPTSSSLDYPDIRGFKTESSANYGTGHAYTVAVTDALDRKDYSINAGEQWHSGNKIVKTEYMTNGENDVKMYTAPTDKISLVNDGFYEPCMLDGVKTTDEDGHTLEVYTDMFGRKILERRNGDNDTYFVYNTLGQLRYVLSPQYQKEGKKALYAYEYRYDSHGNVTKKILPGCEHIQYWYDNNDRLIAMQDGRMRNDNGNRHFFYVYDGLGRLAVQGSCYGLAHPGDNLAVLDITAPHEKTKNSGGYTIKYPYYLNGPKADIVNYYDNYDFVEYCCILKNLPADSLKYEPVRKPVVEGSVEELDYGKGQLTGQLVVDSDKEYVLTVFFYDIRGNVIASRSVSSNNTYMSTNTEYTFLNTVRRTTQTLIKGFGTQKETMYRTCLTNTYDEKSGKLLFSDLTVTDGNSSKTQRIASHEYDDLGRVSKLVQGSGANSTSYSYDLHGWTTSVAGDAFTESIGYASGANPCYNGSISSMEW</sequence>
<accession>A0AC61QMR7</accession>
<gene>
    <name evidence="1" type="ORF">E5358_12170</name>
</gene>
<evidence type="ECO:0000313" key="2">
    <source>
        <dbReference type="Proteomes" id="UP000308886"/>
    </source>
</evidence>
<evidence type="ECO:0000313" key="1">
    <source>
        <dbReference type="EMBL" id="TGX80635.1"/>
    </source>
</evidence>
<comment type="caution">
    <text evidence="1">The sequence shown here is derived from an EMBL/GenBank/DDBJ whole genome shotgun (WGS) entry which is preliminary data.</text>
</comment>
<organism evidence="1 2">
    <name type="scientific">Palleniella muris</name>
    <dbReference type="NCBI Taxonomy" id="3038145"/>
    <lineage>
        <taxon>Bacteria</taxon>
        <taxon>Pseudomonadati</taxon>
        <taxon>Bacteroidota</taxon>
        <taxon>Bacteroidia</taxon>
        <taxon>Bacteroidales</taxon>
        <taxon>Prevotellaceae</taxon>
        <taxon>Palleniella</taxon>
    </lineage>
</organism>
<name>A0AC61QMR7_9BACT</name>
<dbReference type="EMBL" id="SRZC01000023">
    <property type="protein sequence ID" value="TGX80635.1"/>
    <property type="molecule type" value="Genomic_DNA"/>
</dbReference>
<dbReference type="Proteomes" id="UP000308886">
    <property type="component" value="Unassembled WGS sequence"/>
</dbReference>
<keyword evidence="2" id="KW-1185">Reference proteome</keyword>
<feature type="non-terminal residue" evidence="1">
    <location>
        <position position="544"/>
    </location>
</feature>
<proteinExistence type="predicted"/>